<comment type="caution">
    <text evidence="2">The sequence shown here is derived from an EMBL/GenBank/DDBJ whole genome shotgun (WGS) entry which is preliminary data.</text>
</comment>
<evidence type="ECO:0000313" key="3">
    <source>
        <dbReference type="Proteomes" id="UP000003821"/>
    </source>
</evidence>
<dbReference type="HOGENOM" id="CLU_2010505_0_0_9"/>
<keyword evidence="1" id="KW-0175">Coiled coil</keyword>
<dbReference type="EMBL" id="ACXU01000020">
    <property type="protein sequence ID" value="EEU12281.1"/>
    <property type="molecule type" value="Genomic_DNA"/>
</dbReference>
<feature type="coiled-coil region" evidence="1">
    <location>
        <begin position="24"/>
        <end position="116"/>
    </location>
</feature>
<protein>
    <submittedName>
        <fullName evidence="2">Uncharacterized protein</fullName>
    </submittedName>
</protein>
<name>C7HVJ8_9FIRM</name>
<dbReference type="Proteomes" id="UP000003821">
    <property type="component" value="Unassembled WGS sequence"/>
</dbReference>
<accession>C7HVJ8</accession>
<dbReference type="AlphaFoldDB" id="C7HVJ8"/>
<dbReference type="eggNOG" id="COG1961">
    <property type="taxonomic scope" value="Bacteria"/>
</dbReference>
<sequence length="123" mass="14821">MHYIKVKTVNEILLKLIKEITDFAKEEKQEFLKVMNKLSDEKREEKYQGDNEKLEKLSSRNAELTTLITKLYEDHALGKIPVKHFDRLFNTYDTEQQDLEKQIQYFENEIESYHQRKLIPINS</sequence>
<proteinExistence type="predicted"/>
<evidence type="ECO:0000256" key="1">
    <source>
        <dbReference type="SAM" id="Coils"/>
    </source>
</evidence>
<reference evidence="2 3" key="1">
    <citation type="submission" date="2009-08" db="EMBL/GenBank/DDBJ databases">
        <authorList>
            <person name="Muzny D."/>
            <person name="Qin X."/>
            <person name="Deng J."/>
            <person name="Jiang H."/>
            <person name="Liu Y."/>
            <person name="Qu J."/>
            <person name="Song X.-Z."/>
            <person name="Zhang L."/>
            <person name="Thornton R."/>
            <person name="Coyle M."/>
            <person name="Francisco L."/>
            <person name="Jackson L."/>
            <person name="Javaid M."/>
            <person name="Korchina V."/>
            <person name="Kovar C."/>
            <person name="Mata R."/>
            <person name="Mathew T."/>
            <person name="Ngo R."/>
            <person name="Nguyen L."/>
            <person name="Nguyen N."/>
            <person name="Okwuonu G."/>
            <person name="Ongeri F."/>
            <person name="Pham C."/>
            <person name="Simmons D."/>
            <person name="Wilczek-Boney K."/>
            <person name="Hale W."/>
            <person name="Jakkamsetti A."/>
            <person name="Pham P."/>
            <person name="Ruth R."/>
            <person name="San Lucas F."/>
            <person name="Warren J."/>
            <person name="Zhang J."/>
            <person name="Zhao Z."/>
            <person name="Zhou C."/>
            <person name="Zhu D."/>
            <person name="Lee S."/>
            <person name="Bess C."/>
            <person name="Blankenburg K."/>
            <person name="Forbes L."/>
            <person name="Fu Q."/>
            <person name="Gubbala S."/>
            <person name="Hirani K."/>
            <person name="Jayaseelan J.C."/>
            <person name="Lara F."/>
            <person name="Munidasa M."/>
            <person name="Palculict T."/>
            <person name="Patil S."/>
            <person name="Pu L.-L."/>
            <person name="Saada N."/>
            <person name="Tang L."/>
            <person name="Weissenberger G."/>
            <person name="Zhu Y."/>
            <person name="Hemphill L."/>
            <person name="Shang Y."/>
            <person name="Youmans B."/>
            <person name="Ayvaz T."/>
            <person name="Ross M."/>
            <person name="Santibanez J."/>
            <person name="Aqrawi P."/>
            <person name="Gross S."/>
            <person name="Joshi V."/>
            <person name="Fowler G."/>
            <person name="Nazareth L."/>
            <person name="Reid J."/>
            <person name="Worley K."/>
            <person name="Petrosino J."/>
            <person name="Highlander S."/>
            <person name="Gibbs R."/>
            <person name="Gibbs R."/>
        </authorList>
    </citation>
    <scope>NUCLEOTIDE SEQUENCE [LARGE SCALE GENOMIC DNA]</scope>
    <source>
        <strain evidence="2 3">ATCC 51170</strain>
    </source>
</reference>
<gene>
    <name evidence="2" type="ORF">HMPREF0078_1299</name>
</gene>
<evidence type="ECO:0000313" key="2">
    <source>
        <dbReference type="EMBL" id="EEU12281.1"/>
    </source>
</evidence>
<organism evidence="2 3">
    <name type="scientific">Anaerococcus vaginalis ATCC 51170</name>
    <dbReference type="NCBI Taxonomy" id="655811"/>
    <lineage>
        <taxon>Bacteria</taxon>
        <taxon>Bacillati</taxon>
        <taxon>Bacillota</taxon>
        <taxon>Tissierellia</taxon>
        <taxon>Tissierellales</taxon>
        <taxon>Peptoniphilaceae</taxon>
        <taxon>Anaerococcus</taxon>
    </lineage>
</organism>
<keyword evidence="3" id="KW-1185">Reference proteome</keyword>